<keyword evidence="3" id="KW-1185">Reference proteome</keyword>
<dbReference type="EMBL" id="LDJK01000050">
    <property type="protein sequence ID" value="KRG73285.1"/>
    <property type="molecule type" value="Genomic_DNA"/>
</dbReference>
<keyword evidence="1" id="KW-1133">Transmembrane helix</keyword>
<sequence length="101" mass="11532">MDLMMLEIVFAVGFASVIIYLILFFRFARRFPSRYPELWRSLDCPETFGLRGQSTYLAVVLGLERKAPPQALTQVRREMLVIRVLLGLTLAAFVLTAFMTG</sequence>
<comment type="caution">
    <text evidence="2">The sequence shown here is derived from an EMBL/GenBank/DDBJ whole genome shotgun (WGS) entry which is preliminary data.</text>
</comment>
<reference evidence="2 3" key="1">
    <citation type="submission" date="2015-05" db="EMBL/GenBank/DDBJ databases">
        <title>Genome sequencing and analysis of members of genus Stenotrophomonas.</title>
        <authorList>
            <person name="Patil P.P."/>
            <person name="Midha S."/>
            <person name="Patil P.B."/>
        </authorList>
    </citation>
    <scope>NUCLEOTIDE SEQUENCE [LARGE SCALE GENOMIC DNA]</scope>
    <source>
        <strain evidence="2 3">DSM 21508</strain>
    </source>
</reference>
<evidence type="ECO:0000313" key="2">
    <source>
        <dbReference type="EMBL" id="KRG73285.1"/>
    </source>
</evidence>
<dbReference type="Proteomes" id="UP000051386">
    <property type="component" value="Unassembled WGS sequence"/>
</dbReference>
<protein>
    <recommendedName>
        <fullName evidence="4">Transmembrane protein</fullName>
    </recommendedName>
</protein>
<dbReference type="AlphaFoldDB" id="A0A0R0CV97"/>
<evidence type="ECO:0008006" key="4">
    <source>
        <dbReference type="Google" id="ProtNLM"/>
    </source>
</evidence>
<organism evidence="2 3">
    <name type="scientific">Stenotrophomonas chelatiphaga</name>
    <dbReference type="NCBI Taxonomy" id="517011"/>
    <lineage>
        <taxon>Bacteria</taxon>
        <taxon>Pseudomonadati</taxon>
        <taxon>Pseudomonadota</taxon>
        <taxon>Gammaproteobacteria</taxon>
        <taxon>Lysobacterales</taxon>
        <taxon>Lysobacteraceae</taxon>
        <taxon>Stenotrophomonas</taxon>
    </lineage>
</organism>
<keyword evidence="1" id="KW-0812">Transmembrane</keyword>
<evidence type="ECO:0000313" key="3">
    <source>
        <dbReference type="Proteomes" id="UP000051386"/>
    </source>
</evidence>
<accession>A0A0R0CV97</accession>
<evidence type="ECO:0000256" key="1">
    <source>
        <dbReference type="SAM" id="Phobius"/>
    </source>
</evidence>
<keyword evidence="1" id="KW-0472">Membrane</keyword>
<feature type="transmembrane region" description="Helical" evidence="1">
    <location>
        <begin position="80"/>
        <end position="99"/>
    </location>
</feature>
<feature type="transmembrane region" description="Helical" evidence="1">
    <location>
        <begin position="6"/>
        <end position="25"/>
    </location>
</feature>
<gene>
    <name evidence="2" type="ORF">ABB28_11625</name>
</gene>
<name>A0A0R0CV97_9GAMM</name>
<proteinExistence type="predicted"/>